<sequence>MKFFGDRPVPATLILIILLGSVSATAARKESLALKRQTLDLPGPPSKVLSTDVNQDGLQDLVVVVAYTERHQIGIDRVEGMVQFTEVIPAIFDRREVRVFLGSAAGGYQPEGHALELPFTVLSMEPGPPGSPIVAVTDDGLSEVVLDLTGADPTLELKEIFRDRPVLAGSGAFQPHLTVVHDLDGDGEGDILFPSKSGPAVYRARGGVIESEPVQRLDLYGHRRSRSRTISQHYPFPKVRHLNGDDLPDLIYAYRTGPQNGFHVLLGTGGGRFEPLRTGDSDCWDRATDVRIAVSPRPDGAPPYPWLHGIESLRDLDGDGLAEAIVVDEQSRDGGMRAELKDAKRPVQNFRFHRLGRDLRIDPEPYHETEAMGHLMEGEGEDVPFSVEVFQDLDNDGREDLILVTLDFSVFQAVKIMVTKKISIGLDFHVWHQRPDGSFKEVNDLDLSEKLKLDLNDLKFGRFAQFGGDFDGDGIQDFVHLGRGKKVTIHRGRTGCVYPKNPDLVVELEEEPPHLGLVTIEDLDGDGLSDIRIARPAPARDQETTTPVTLELYLSGGGS</sequence>
<dbReference type="SUPFAM" id="SSF69318">
    <property type="entry name" value="Integrin alpha N-terminal domain"/>
    <property type="match status" value="2"/>
</dbReference>
<organism evidence="1 2">
    <name type="scientific">Candidatus Polarisedimenticola svalbardensis</name>
    <dbReference type="NCBI Taxonomy" id="2886004"/>
    <lineage>
        <taxon>Bacteria</taxon>
        <taxon>Pseudomonadati</taxon>
        <taxon>Acidobacteriota</taxon>
        <taxon>Candidatus Polarisedimenticolia</taxon>
        <taxon>Candidatus Polarisedimenticolales</taxon>
        <taxon>Candidatus Polarisedimenticolaceae</taxon>
        <taxon>Candidatus Polarisedimenticola</taxon>
    </lineage>
</organism>
<reference evidence="1 2" key="1">
    <citation type="submission" date="2020-08" db="EMBL/GenBank/DDBJ databases">
        <title>Acidobacteriota in marine sediments use diverse sulfur dissimilation pathways.</title>
        <authorList>
            <person name="Wasmund K."/>
        </authorList>
    </citation>
    <scope>NUCLEOTIDE SEQUENCE [LARGE SCALE GENOMIC DNA]</scope>
    <source>
        <strain evidence="1">MAG AM4</strain>
    </source>
</reference>
<dbReference type="PANTHER" id="PTHR46580">
    <property type="entry name" value="SENSOR KINASE-RELATED"/>
    <property type="match status" value="1"/>
</dbReference>
<dbReference type="Proteomes" id="UP000648239">
    <property type="component" value="Unassembled WGS sequence"/>
</dbReference>
<gene>
    <name evidence="1" type="ORF">IFK94_11720</name>
</gene>
<dbReference type="AlphaFoldDB" id="A0A8J6Y5W9"/>
<accession>A0A8J6Y5W9</accession>
<evidence type="ECO:0000313" key="1">
    <source>
        <dbReference type="EMBL" id="MBD3868784.1"/>
    </source>
</evidence>
<evidence type="ECO:0000313" key="2">
    <source>
        <dbReference type="Proteomes" id="UP000648239"/>
    </source>
</evidence>
<proteinExistence type="predicted"/>
<dbReference type="EMBL" id="JACXWD010000043">
    <property type="protein sequence ID" value="MBD3868784.1"/>
    <property type="molecule type" value="Genomic_DNA"/>
</dbReference>
<comment type="caution">
    <text evidence="1">The sequence shown here is derived from an EMBL/GenBank/DDBJ whole genome shotgun (WGS) entry which is preliminary data.</text>
</comment>
<dbReference type="PANTHER" id="PTHR46580:SF4">
    <property type="entry name" value="ATP_GTP-BINDING PROTEIN"/>
    <property type="match status" value="1"/>
</dbReference>
<protein>
    <submittedName>
        <fullName evidence="1">VCBS repeat-containing protein</fullName>
    </submittedName>
</protein>
<dbReference type="Gene3D" id="2.130.10.130">
    <property type="entry name" value="Integrin alpha, N-terminal"/>
    <property type="match status" value="2"/>
</dbReference>
<dbReference type="InterPro" id="IPR028994">
    <property type="entry name" value="Integrin_alpha_N"/>
</dbReference>
<name>A0A8J6Y5W9_9BACT</name>